<dbReference type="Gene3D" id="3.40.390.10">
    <property type="entry name" value="Collagenase (Catalytic Domain)"/>
    <property type="match status" value="1"/>
</dbReference>
<dbReference type="SMART" id="SM00235">
    <property type="entry name" value="ZnMc"/>
    <property type="match status" value="1"/>
</dbReference>
<keyword evidence="4" id="KW-0964">Secreted</keyword>
<dbReference type="PANTHER" id="PTHR46580">
    <property type="entry name" value="SENSOR KINASE-RELATED"/>
    <property type="match status" value="1"/>
</dbReference>
<sequence>MAGPIAAAFTTSGSSTIDALLGLAESGDTARWNFTQAVGTAVDAPGGLGMAAAVSYSFMTTVPGYYTTTPGVTRPTGFTAFTEAQRTAARAALALYAGYANLTFTEVDDSGAGGLVRFGTAQMSGIGGYAYFPGFTYYYSSSLSSAPTITSVTPSALAGDIWLGTSATNLDQTPGGYGYLTMLHEIGHALGLKHSFEEPVTLPAAQDNYRYSVMSYTPASNSGITVVTGSASSYQWTIQSVSPRTPMLYDIAALQYLYGANTSARAGNDTYSWQPAEAFLETIWDGGGMDSIDASNQTLGNVIDLRPGAFSSIGLRVTAADRRIGLPSWATQAPDSTYDGRDNLAIAAGVTIENALGGAGNDTITGNDVANSLSGGAGDDMLAGGAGDDTIDGGPGTDTLVLDTAPDGVRVLALASGRFRVSSNDGLDTVANIEQIRFASGATQAIGAQALHRPALNTDFDGDFTADVLMRNPATNQLGIWRMSSGALAAGGGAISPTPGADWQVQATGDFDGDGRTDLAYRSAATGDVGVWLMNGTAVKSSALVATGLDPRWVPIAAGDFDGDDRTDLLWRDSQTGDVGMWQMDQGQIRSAAAFGRIDLAWVAAGTGDVDGDGKADILWRNSQTAATGLWRMNGTQIAAAGLTQAQTGPTWELSGFGDMDGDGKADLLWRNRDAGQVGIWRMDGFALAGAQVLDSIPNSWAVEGTGDLNGDGTDDILWRNTVDDTVALWKTTAGAGTVAVTPMLISNAGGWQPIHQAGTLTGVG</sequence>
<dbReference type="InterPro" id="IPR011049">
    <property type="entry name" value="Serralysin-like_metalloprot_C"/>
</dbReference>
<accession>A0ABW0FZT1</accession>
<dbReference type="InterPro" id="IPR006026">
    <property type="entry name" value="Peptidase_Metallo"/>
</dbReference>
<feature type="domain" description="Peptidase metallopeptidase" evidence="7">
    <location>
        <begin position="52"/>
        <end position="230"/>
    </location>
</feature>
<evidence type="ECO:0000256" key="3">
    <source>
        <dbReference type="ARBA" id="ARBA00009490"/>
    </source>
</evidence>
<comment type="similarity">
    <text evidence="3">Belongs to the peptidase M10B family.</text>
</comment>
<dbReference type="RefSeq" id="WP_376994074.1">
    <property type="nucleotide sequence ID" value="NZ_JBHSLC010000006.1"/>
</dbReference>
<name>A0ABW0FZT1_9PROT</name>
<dbReference type="Pfam" id="PF13517">
    <property type="entry name" value="FG-GAP_3"/>
    <property type="match status" value="2"/>
</dbReference>
<evidence type="ECO:0000256" key="6">
    <source>
        <dbReference type="ARBA" id="ARBA00022737"/>
    </source>
</evidence>
<protein>
    <submittedName>
        <fullName evidence="8">FG-GAP-like repeat-containing protein</fullName>
    </submittedName>
</protein>
<dbReference type="InterPro" id="IPR028994">
    <property type="entry name" value="Integrin_alpha_N"/>
</dbReference>
<keyword evidence="6" id="KW-0677">Repeat</keyword>
<comment type="subcellular location">
    <subcellularLocation>
        <location evidence="2">Secreted</location>
    </subcellularLocation>
</comment>
<evidence type="ECO:0000256" key="4">
    <source>
        <dbReference type="ARBA" id="ARBA00022525"/>
    </source>
</evidence>
<dbReference type="PRINTS" id="PR00313">
    <property type="entry name" value="CABNDNGRPT"/>
</dbReference>
<dbReference type="CDD" id="cd04277">
    <property type="entry name" value="ZnMc_serralysin_like"/>
    <property type="match status" value="1"/>
</dbReference>
<dbReference type="InterPro" id="IPR013517">
    <property type="entry name" value="FG-GAP"/>
</dbReference>
<dbReference type="InterPro" id="IPR001343">
    <property type="entry name" value="Hemolysn_Ca-bd"/>
</dbReference>
<evidence type="ECO:0000256" key="2">
    <source>
        <dbReference type="ARBA" id="ARBA00004613"/>
    </source>
</evidence>
<dbReference type="Gene3D" id="2.150.10.10">
    <property type="entry name" value="Serralysin-like metalloprotease, C-terminal"/>
    <property type="match status" value="1"/>
</dbReference>
<comment type="cofactor">
    <cofactor evidence="1">
        <name>Ca(2+)</name>
        <dbReference type="ChEBI" id="CHEBI:29108"/>
    </cofactor>
</comment>
<dbReference type="SUPFAM" id="SSF69318">
    <property type="entry name" value="Integrin alpha N-terminal domain"/>
    <property type="match status" value="2"/>
</dbReference>
<proteinExistence type="inferred from homology"/>
<comment type="caution">
    <text evidence="8">The sequence shown here is derived from an EMBL/GenBank/DDBJ whole genome shotgun (WGS) entry which is preliminary data.</text>
</comment>
<dbReference type="EMBL" id="JBHSLC010000006">
    <property type="protein sequence ID" value="MFC5354330.1"/>
    <property type="molecule type" value="Genomic_DNA"/>
</dbReference>
<keyword evidence="9" id="KW-1185">Reference proteome</keyword>
<evidence type="ECO:0000313" key="9">
    <source>
        <dbReference type="Proteomes" id="UP001596166"/>
    </source>
</evidence>
<dbReference type="Pfam" id="PF00353">
    <property type="entry name" value="HemolysinCabind"/>
    <property type="match status" value="1"/>
</dbReference>
<dbReference type="SUPFAM" id="SSF51120">
    <property type="entry name" value="beta-Roll"/>
    <property type="match status" value="1"/>
</dbReference>
<dbReference type="SUPFAM" id="SSF55486">
    <property type="entry name" value="Metalloproteases ('zincins'), catalytic domain"/>
    <property type="match status" value="1"/>
</dbReference>
<dbReference type="Pfam" id="PF08548">
    <property type="entry name" value="Peptidase_M10_C"/>
    <property type="match status" value="1"/>
</dbReference>
<gene>
    <name evidence="8" type="ORF">ACFPMG_04850</name>
</gene>
<dbReference type="InterPro" id="IPR034033">
    <property type="entry name" value="Serralysin-like"/>
</dbReference>
<keyword evidence="5" id="KW-0732">Signal</keyword>
<evidence type="ECO:0000313" key="8">
    <source>
        <dbReference type="EMBL" id="MFC5354330.1"/>
    </source>
</evidence>
<dbReference type="Proteomes" id="UP001596166">
    <property type="component" value="Unassembled WGS sequence"/>
</dbReference>
<dbReference type="Gene3D" id="2.130.10.130">
    <property type="entry name" value="Integrin alpha, N-terminal"/>
    <property type="match status" value="1"/>
</dbReference>
<reference evidence="9" key="1">
    <citation type="journal article" date="2019" name="Int. J. Syst. Evol. Microbiol.">
        <title>The Global Catalogue of Microorganisms (GCM) 10K type strain sequencing project: providing services to taxonomists for standard genome sequencing and annotation.</title>
        <authorList>
            <consortium name="The Broad Institute Genomics Platform"/>
            <consortium name="The Broad Institute Genome Sequencing Center for Infectious Disease"/>
            <person name="Wu L."/>
            <person name="Ma J."/>
        </authorList>
    </citation>
    <scope>NUCLEOTIDE SEQUENCE [LARGE SCALE GENOMIC DNA]</scope>
    <source>
        <strain evidence="9">CCUG 58760</strain>
    </source>
</reference>
<dbReference type="PROSITE" id="PS00330">
    <property type="entry name" value="HEMOLYSIN_CALCIUM"/>
    <property type="match status" value="1"/>
</dbReference>
<evidence type="ECO:0000256" key="1">
    <source>
        <dbReference type="ARBA" id="ARBA00001913"/>
    </source>
</evidence>
<dbReference type="InterPro" id="IPR024079">
    <property type="entry name" value="MetalloPept_cat_dom_sf"/>
</dbReference>
<evidence type="ECO:0000256" key="5">
    <source>
        <dbReference type="ARBA" id="ARBA00022729"/>
    </source>
</evidence>
<dbReference type="InterPro" id="IPR013858">
    <property type="entry name" value="Peptidase_M10B_C"/>
</dbReference>
<organism evidence="8 9">
    <name type="scientific">Azospirillum himalayense</name>
    <dbReference type="NCBI Taxonomy" id="654847"/>
    <lineage>
        <taxon>Bacteria</taxon>
        <taxon>Pseudomonadati</taxon>
        <taxon>Pseudomonadota</taxon>
        <taxon>Alphaproteobacteria</taxon>
        <taxon>Rhodospirillales</taxon>
        <taxon>Azospirillaceae</taxon>
        <taxon>Azospirillum</taxon>
    </lineage>
</organism>
<dbReference type="InterPro" id="IPR018511">
    <property type="entry name" value="Hemolysin-typ_Ca-bd_CS"/>
</dbReference>
<evidence type="ECO:0000259" key="7">
    <source>
        <dbReference type="SMART" id="SM00235"/>
    </source>
</evidence>